<reference evidence="2 3" key="1">
    <citation type="submission" date="2019-04" db="EMBL/GenBank/DDBJ databases">
        <title>Complete genome sequence of Pantoea bacteriophage vB_PagS_AAS21.</title>
        <authorList>
            <person name="Truncaite L."/>
            <person name="Simoliuniene M."/>
            <person name="Zajanckauskaite A."/>
            <person name="Meskys R."/>
            <person name="Simoliunas E."/>
        </authorList>
    </citation>
    <scope>NUCLEOTIDE SEQUENCE [LARGE SCALE GENOMIC DNA]</scope>
</reference>
<feature type="compositionally biased region" description="Basic residues" evidence="1">
    <location>
        <begin position="13"/>
        <end position="22"/>
    </location>
</feature>
<sequence length="95" mass="11012">MKNYNSNDLGFKPLRKRAQPLRKTREVKIGEPETRLPPKPESQLRYDDPEMAEREKKAQEEIAYKATCTAPAYNKGAYQYVYSEEQARDVGKKSS</sequence>
<evidence type="ECO:0000313" key="2">
    <source>
        <dbReference type="EMBL" id="QCW23802.1"/>
    </source>
</evidence>
<gene>
    <name evidence="2" type="ORF">AAS21_gp064</name>
</gene>
<evidence type="ECO:0000256" key="1">
    <source>
        <dbReference type="SAM" id="MobiDB-lite"/>
    </source>
</evidence>
<dbReference type="EMBL" id="MK770119">
    <property type="protein sequence ID" value="QCW23802.1"/>
    <property type="molecule type" value="Genomic_DNA"/>
</dbReference>
<accession>A0A4Y5P1H5</accession>
<protein>
    <submittedName>
        <fullName evidence="2">Uncharacterized protein</fullName>
    </submittedName>
</protein>
<organism evidence="2 3">
    <name type="scientific">Pantoea phage vB_PagS_AAS21</name>
    <dbReference type="NCBI Taxonomy" id="2575261"/>
    <lineage>
        <taxon>Viruses</taxon>
        <taxon>Duplodnaviria</taxon>
        <taxon>Heunggongvirae</taxon>
        <taxon>Uroviricota</taxon>
        <taxon>Caudoviricetes</taxon>
        <taxon>Demerecviridae</taxon>
        <taxon>Keyvirus</taxon>
        <taxon>Keyvirus AAS21</taxon>
    </lineage>
</organism>
<evidence type="ECO:0000313" key="3">
    <source>
        <dbReference type="Proteomes" id="UP000308921"/>
    </source>
</evidence>
<proteinExistence type="predicted"/>
<feature type="compositionally biased region" description="Basic and acidic residues" evidence="1">
    <location>
        <begin position="23"/>
        <end position="58"/>
    </location>
</feature>
<dbReference type="Proteomes" id="UP000308921">
    <property type="component" value="Segment"/>
</dbReference>
<feature type="region of interest" description="Disordered" evidence="1">
    <location>
        <begin position="1"/>
        <end position="58"/>
    </location>
</feature>
<keyword evidence="3" id="KW-1185">Reference proteome</keyword>
<name>A0A4Y5P1H5_9CAUD</name>